<keyword evidence="9" id="KW-1185">Reference proteome</keyword>
<dbReference type="Pfam" id="PF14322">
    <property type="entry name" value="SusD-like_3"/>
    <property type="match status" value="1"/>
</dbReference>
<name>A0A4Z0Q7Z8_9BACT</name>
<dbReference type="InterPro" id="IPR011990">
    <property type="entry name" value="TPR-like_helical_dom_sf"/>
</dbReference>
<dbReference type="AlphaFoldDB" id="A0A4Z0Q7Z8"/>
<keyword evidence="4" id="KW-0472">Membrane</keyword>
<evidence type="ECO:0000256" key="1">
    <source>
        <dbReference type="ARBA" id="ARBA00004442"/>
    </source>
</evidence>
<dbReference type="SUPFAM" id="SSF48452">
    <property type="entry name" value="TPR-like"/>
    <property type="match status" value="1"/>
</dbReference>
<dbReference type="Pfam" id="PF07980">
    <property type="entry name" value="SusD_RagB"/>
    <property type="match status" value="1"/>
</dbReference>
<comment type="similarity">
    <text evidence="2">Belongs to the SusD family.</text>
</comment>
<keyword evidence="5" id="KW-0998">Cell outer membrane</keyword>
<evidence type="ECO:0000259" key="7">
    <source>
        <dbReference type="Pfam" id="PF14322"/>
    </source>
</evidence>
<dbReference type="Proteomes" id="UP000297549">
    <property type="component" value="Unassembled WGS sequence"/>
</dbReference>
<reference evidence="8 9" key="1">
    <citation type="submission" date="2019-04" db="EMBL/GenBank/DDBJ databases">
        <authorList>
            <person name="Feng G."/>
            <person name="Zhang J."/>
            <person name="Zhu H."/>
        </authorList>
    </citation>
    <scope>NUCLEOTIDE SEQUENCE [LARGE SCALE GENOMIC DNA]</scope>
    <source>
        <strain evidence="8 9">JCM 31653</strain>
    </source>
</reference>
<proteinExistence type="inferred from homology"/>
<protein>
    <submittedName>
        <fullName evidence="8">RagB/SusD family nutrient uptake outer membrane protein</fullName>
    </submittedName>
</protein>
<dbReference type="InterPro" id="IPR033985">
    <property type="entry name" value="SusD-like_N"/>
</dbReference>
<evidence type="ECO:0000256" key="5">
    <source>
        <dbReference type="ARBA" id="ARBA00023237"/>
    </source>
</evidence>
<evidence type="ECO:0000256" key="2">
    <source>
        <dbReference type="ARBA" id="ARBA00006275"/>
    </source>
</evidence>
<sequence length="595" mass="65770">MKRILRPTIAAFGIVCLAGVMSCKDFLEIEPNSFDTTEQVFSTVSGATSAVMGAYDPLSGDAGYGNRLSSFFPFDSDEMQSSQGGNDAGTGRRGIARYASVATNADVQNPWNTLYQGIERANICIKNIPQMPQFQSGADMVAVKRLYGEALTLRAQYYFELIRNWGDVPAQFEPSVTGQDFNIPRENRFKIYDRLLADLDEAAKIVPWRTAIASSDERITKGAVKALRARVALYRAGYSMNPQGVVERAPDYRQFYDTVRVECQELMINRGQHNLNSSYEETFRSINELRRDANREIMFEVGMGGASALSDSKLGYYNGPRINASPKYGASSGAITALPTYFYAFDSLDARRDVTLAPYTIESNDAQKATNLITIYDGKFRRDWRSPLVSGASVQSLGYNWPLIRFADVLLMFAEAQNELAGPTATFKGFSASQALMEVRLRGFKGNAAAAKTPPTDKDGFFAFLQNERFLEFGGEGVRKYDLIRWNLLGPKLDAVKATLRAWMADKTPASPYANIPLTAYYTVTNGQIRFVRSLYRPAPATTPAGATAVAWRSAISENRIADIASGYIPTHQLLPIPATSLNTNNKLKQNAGYN</sequence>
<dbReference type="InterPro" id="IPR012944">
    <property type="entry name" value="SusD_RagB_dom"/>
</dbReference>
<feature type="domain" description="SusD-like N-terminal" evidence="7">
    <location>
        <begin position="25"/>
        <end position="233"/>
    </location>
</feature>
<dbReference type="OrthoDB" id="9792139at2"/>
<evidence type="ECO:0000313" key="8">
    <source>
        <dbReference type="EMBL" id="TGE25835.1"/>
    </source>
</evidence>
<evidence type="ECO:0000256" key="4">
    <source>
        <dbReference type="ARBA" id="ARBA00023136"/>
    </source>
</evidence>
<comment type="subcellular location">
    <subcellularLocation>
        <location evidence="1">Cell outer membrane</location>
    </subcellularLocation>
</comment>
<dbReference type="GO" id="GO:0009279">
    <property type="term" value="C:cell outer membrane"/>
    <property type="evidence" value="ECO:0007669"/>
    <property type="project" value="UniProtKB-SubCell"/>
</dbReference>
<dbReference type="EMBL" id="SRLC01000001">
    <property type="protein sequence ID" value="TGE25835.1"/>
    <property type="molecule type" value="Genomic_DNA"/>
</dbReference>
<keyword evidence="3" id="KW-0732">Signal</keyword>
<comment type="caution">
    <text evidence="8">The sequence shown here is derived from an EMBL/GenBank/DDBJ whole genome shotgun (WGS) entry which is preliminary data.</text>
</comment>
<accession>A0A4Z0Q7Z8</accession>
<organism evidence="8 9">
    <name type="scientific">Hymenobacter aquaticus</name>
    <dbReference type="NCBI Taxonomy" id="1867101"/>
    <lineage>
        <taxon>Bacteria</taxon>
        <taxon>Pseudomonadati</taxon>
        <taxon>Bacteroidota</taxon>
        <taxon>Cytophagia</taxon>
        <taxon>Cytophagales</taxon>
        <taxon>Hymenobacteraceae</taxon>
        <taxon>Hymenobacter</taxon>
    </lineage>
</organism>
<evidence type="ECO:0000313" key="9">
    <source>
        <dbReference type="Proteomes" id="UP000297549"/>
    </source>
</evidence>
<evidence type="ECO:0000259" key="6">
    <source>
        <dbReference type="Pfam" id="PF07980"/>
    </source>
</evidence>
<dbReference type="Gene3D" id="1.25.40.390">
    <property type="match status" value="1"/>
</dbReference>
<dbReference type="PROSITE" id="PS51257">
    <property type="entry name" value="PROKAR_LIPOPROTEIN"/>
    <property type="match status" value="1"/>
</dbReference>
<gene>
    <name evidence="8" type="ORF">E5K00_11780</name>
</gene>
<evidence type="ECO:0000256" key="3">
    <source>
        <dbReference type="ARBA" id="ARBA00022729"/>
    </source>
</evidence>
<feature type="domain" description="RagB/SusD" evidence="6">
    <location>
        <begin position="387"/>
        <end position="594"/>
    </location>
</feature>